<evidence type="ECO:0000313" key="3">
    <source>
        <dbReference type="Proteomes" id="UP000280417"/>
    </source>
</evidence>
<reference evidence="2 3" key="1">
    <citation type="submission" date="2018-06" db="EMBL/GenBank/DDBJ databases">
        <title>Extensive metabolic versatility and redundancy in microbially diverse, dynamic hydrothermal sediments.</title>
        <authorList>
            <person name="Dombrowski N."/>
            <person name="Teske A."/>
            <person name="Baker B.J."/>
        </authorList>
    </citation>
    <scope>NUCLEOTIDE SEQUENCE [LARGE SCALE GENOMIC DNA]</scope>
    <source>
        <strain evidence="2">B3_G15</strain>
    </source>
</reference>
<dbReference type="Pfam" id="PF06695">
    <property type="entry name" value="Sm_multidrug_ex"/>
    <property type="match status" value="1"/>
</dbReference>
<sequence>MAGRKKLNSFSPYLLTFLISMLPVAELRGGLPLGISLGIPPLSAYAVSIAGNIIPVLPLLIGLRYLSKIAEKYRWWGRIFNKMEKKFQGKKKIICRYGIVGIVILVAIPLPVTGAWTGSLVSFLLSIPVKYSFPAIFIGVCLAGIVVLFTTLGILGVSRIFSGM</sequence>
<evidence type="ECO:0008006" key="4">
    <source>
        <dbReference type="Google" id="ProtNLM"/>
    </source>
</evidence>
<accession>A0A662DCR5</accession>
<dbReference type="PANTHER" id="PTHR36007:SF2">
    <property type="entry name" value="TRANSPORT PROTEIN-RELATED"/>
    <property type="match status" value="1"/>
</dbReference>
<dbReference type="InterPro" id="IPR009577">
    <property type="entry name" value="Sm_multidrug_ex"/>
</dbReference>
<keyword evidence="1" id="KW-0812">Transmembrane</keyword>
<organism evidence="2 3">
    <name type="scientific">Aerophobetes bacterium</name>
    <dbReference type="NCBI Taxonomy" id="2030807"/>
    <lineage>
        <taxon>Bacteria</taxon>
        <taxon>Candidatus Aerophobota</taxon>
    </lineage>
</organism>
<evidence type="ECO:0000313" key="2">
    <source>
        <dbReference type="EMBL" id="RLE13255.1"/>
    </source>
</evidence>
<feature type="transmembrane region" description="Helical" evidence="1">
    <location>
        <begin position="93"/>
        <end position="112"/>
    </location>
</feature>
<dbReference type="EMBL" id="QMQA01000107">
    <property type="protein sequence ID" value="RLE13255.1"/>
    <property type="molecule type" value="Genomic_DNA"/>
</dbReference>
<dbReference type="PANTHER" id="PTHR36007">
    <property type="entry name" value="TRANSPORT PROTEIN-RELATED"/>
    <property type="match status" value="1"/>
</dbReference>
<feature type="transmembrane region" description="Helical" evidence="1">
    <location>
        <begin position="132"/>
        <end position="157"/>
    </location>
</feature>
<name>A0A662DCR5_UNCAE</name>
<gene>
    <name evidence="2" type="ORF">DRJ04_04650</name>
</gene>
<evidence type="ECO:0000256" key="1">
    <source>
        <dbReference type="SAM" id="Phobius"/>
    </source>
</evidence>
<dbReference type="Proteomes" id="UP000280417">
    <property type="component" value="Unassembled WGS sequence"/>
</dbReference>
<feature type="transmembrane region" description="Helical" evidence="1">
    <location>
        <begin position="7"/>
        <end position="25"/>
    </location>
</feature>
<dbReference type="AlphaFoldDB" id="A0A662DCR5"/>
<comment type="caution">
    <text evidence="2">The sequence shown here is derived from an EMBL/GenBank/DDBJ whole genome shotgun (WGS) entry which is preliminary data.</text>
</comment>
<feature type="transmembrane region" description="Helical" evidence="1">
    <location>
        <begin position="45"/>
        <end position="66"/>
    </location>
</feature>
<protein>
    <recommendedName>
        <fullName evidence="4">Ligand-binding protein SH3</fullName>
    </recommendedName>
</protein>
<proteinExistence type="predicted"/>
<keyword evidence="1" id="KW-1133">Transmembrane helix</keyword>
<keyword evidence="1" id="KW-0472">Membrane</keyword>